<accession>A0A3R7MTS2</accession>
<keyword evidence="9" id="KW-0130">Cell adhesion</keyword>
<keyword evidence="10 15" id="KW-0482">Metalloprotease</keyword>
<dbReference type="GO" id="GO:0046872">
    <property type="term" value="F:metal ion binding"/>
    <property type="evidence" value="ECO:0007669"/>
    <property type="project" value="UniProtKB-KW"/>
</dbReference>
<evidence type="ECO:0000256" key="3">
    <source>
        <dbReference type="ARBA" id="ARBA00005860"/>
    </source>
</evidence>
<evidence type="ECO:0000256" key="10">
    <source>
        <dbReference type="ARBA" id="ARBA00023049"/>
    </source>
</evidence>
<dbReference type="Gene3D" id="3.10.170.20">
    <property type="match status" value="1"/>
</dbReference>
<dbReference type="EMBL" id="MKGL01000937">
    <property type="protein sequence ID" value="RNE95143.1"/>
    <property type="molecule type" value="Genomic_DNA"/>
</dbReference>
<feature type="binding site" evidence="15">
    <location>
        <position position="224"/>
    </location>
    <ligand>
        <name>Zn(2+)</name>
        <dbReference type="ChEBI" id="CHEBI:29105"/>
        <note>catalytic</note>
    </ligand>
</feature>
<keyword evidence="12" id="KW-0865">Zymogen</keyword>
<keyword evidence="14" id="KW-0325">Glycoprotein</keyword>
<proteinExistence type="inferred from homology"/>
<dbReference type="SUPFAM" id="SSF55486">
    <property type="entry name" value="Metalloproteases ('zincins'), catalytic domain"/>
    <property type="match status" value="1"/>
</dbReference>
<keyword evidence="11" id="KW-0472">Membrane</keyword>
<dbReference type="VEuPathDB" id="TriTrypDB:TRSC58_07049"/>
<comment type="catalytic activity">
    <reaction evidence="1">
        <text>Preference for hydrophobic residues at P1 and P1' and basic residues at P2' and P3'. A model nonapeptide is cleaved at -Ala-Tyr-|-Leu-Lys-Lys-.</text>
        <dbReference type="EC" id="3.4.24.36"/>
    </reaction>
</comment>
<evidence type="ECO:0000256" key="16">
    <source>
        <dbReference type="RuleBase" id="RU366077"/>
    </source>
</evidence>
<evidence type="ECO:0000256" key="8">
    <source>
        <dbReference type="ARBA" id="ARBA00022833"/>
    </source>
</evidence>
<keyword evidence="6" id="KW-0732">Signal</keyword>
<dbReference type="OrthoDB" id="262619at2759"/>
<comment type="caution">
    <text evidence="17">The sequence shown here is derived from an EMBL/GenBank/DDBJ whole genome shotgun (WGS) entry which is preliminary data.</text>
</comment>
<evidence type="ECO:0000256" key="1">
    <source>
        <dbReference type="ARBA" id="ARBA00001249"/>
    </source>
</evidence>
<evidence type="ECO:0000256" key="5">
    <source>
        <dbReference type="ARBA" id="ARBA00022723"/>
    </source>
</evidence>
<dbReference type="FunFam" id="3.90.132.10:FF:000001">
    <property type="entry name" value="leishmanolysin-like peptidase isoform X2"/>
    <property type="match status" value="1"/>
</dbReference>
<organism evidence="17 18">
    <name type="scientific">Trypanosoma rangeli</name>
    <dbReference type="NCBI Taxonomy" id="5698"/>
    <lineage>
        <taxon>Eukaryota</taxon>
        <taxon>Discoba</taxon>
        <taxon>Euglenozoa</taxon>
        <taxon>Kinetoplastea</taxon>
        <taxon>Metakinetoplastina</taxon>
        <taxon>Trypanosomatida</taxon>
        <taxon>Trypanosomatidae</taxon>
        <taxon>Trypanosoma</taxon>
        <taxon>Herpetosoma</taxon>
    </lineage>
</organism>
<evidence type="ECO:0000256" key="12">
    <source>
        <dbReference type="ARBA" id="ARBA00023145"/>
    </source>
</evidence>
<gene>
    <name evidence="17" type="ORF">TraAM80_10374</name>
</gene>
<evidence type="ECO:0000256" key="15">
    <source>
        <dbReference type="PIRSR" id="PIRSR601577-2"/>
    </source>
</evidence>
<name>A0A3R7MTS2_TRYRA</name>
<feature type="binding site" evidence="15">
    <location>
        <position position="155"/>
    </location>
    <ligand>
        <name>Zn(2+)</name>
        <dbReference type="ChEBI" id="CHEBI:29105"/>
        <note>catalytic</note>
    </ligand>
</feature>
<dbReference type="GO" id="GO:0005737">
    <property type="term" value="C:cytoplasm"/>
    <property type="evidence" value="ECO:0007669"/>
    <property type="project" value="TreeGrafter"/>
</dbReference>
<feature type="non-terminal residue" evidence="17">
    <location>
        <position position="1"/>
    </location>
</feature>
<dbReference type="GeneID" id="40334307"/>
<keyword evidence="4 16" id="KW-0645">Protease</keyword>
<evidence type="ECO:0000256" key="11">
    <source>
        <dbReference type="ARBA" id="ARBA00023136"/>
    </source>
</evidence>
<dbReference type="Gene3D" id="2.10.55.10">
    <property type="entry name" value="Leishmanolysin domain 3"/>
    <property type="match status" value="1"/>
</dbReference>
<evidence type="ECO:0000256" key="13">
    <source>
        <dbReference type="ARBA" id="ARBA00023157"/>
    </source>
</evidence>
<dbReference type="Gene3D" id="2.30.34.10">
    <property type="entry name" value="Leishmanolysin domain 4"/>
    <property type="match status" value="1"/>
</dbReference>
<evidence type="ECO:0000256" key="7">
    <source>
        <dbReference type="ARBA" id="ARBA00022801"/>
    </source>
</evidence>
<dbReference type="PANTHER" id="PTHR10942:SF0">
    <property type="entry name" value="LEISHMANOLYSIN-LIKE PEPTIDASE"/>
    <property type="match status" value="1"/>
</dbReference>
<keyword evidence="5 15" id="KW-0479">Metal-binding</keyword>
<evidence type="ECO:0000313" key="18">
    <source>
        <dbReference type="Proteomes" id="UP000283634"/>
    </source>
</evidence>
<dbReference type="GO" id="GO:0006508">
    <property type="term" value="P:proteolysis"/>
    <property type="evidence" value="ECO:0007669"/>
    <property type="project" value="UniProtKB-KW"/>
</dbReference>
<dbReference type="PANTHER" id="PTHR10942">
    <property type="entry name" value="LEISHMANOLYSIN-LIKE PEPTIDASE"/>
    <property type="match status" value="1"/>
</dbReference>
<keyword evidence="7 16" id="KW-0378">Hydrolase</keyword>
<evidence type="ECO:0000256" key="9">
    <source>
        <dbReference type="ARBA" id="ARBA00022889"/>
    </source>
</evidence>
<dbReference type="AlphaFoldDB" id="A0A3R7MTS2"/>
<dbReference type="EC" id="3.4.24.-" evidence="16"/>
<protein>
    <recommendedName>
        <fullName evidence="16">Leishmanolysin-like peptidase</fullName>
        <ecNumber evidence="16">3.4.24.-</ecNumber>
    </recommendedName>
</protein>
<dbReference type="OMA" id="YCGSFTV"/>
<feature type="binding site" evidence="15">
    <location>
        <position position="159"/>
    </location>
    <ligand>
        <name>Zn(2+)</name>
        <dbReference type="ChEBI" id="CHEBI:29105"/>
        <note>catalytic</note>
    </ligand>
</feature>
<dbReference type="Gene3D" id="3.90.132.10">
    <property type="entry name" value="Leishmanolysin , domain 2"/>
    <property type="match status" value="1"/>
</dbReference>
<reference evidence="17 18" key="1">
    <citation type="journal article" date="2018" name="BMC Genomics">
        <title>Genomic comparison of Trypanosoma conorhini and Trypanosoma rangeli to Trypanosoma cruzi strains of high and low virulence.</title>
        <authorList>
            <person name="Bradwell K.R."/>
            <person name="Koparde V.N."/>
            <person name="Matveyev A.V."/>
            <person name="Serrano M.G."/>
            <person name="Alves J.M."/>
            <person name="Parikh H."/>
            <person name="Huang B."/>
            <person name="Lee V."/>
            <person name="Espinosa-Alvarez O."/>
            <person name="Ortiz P.A."/>
            <person name="Costa-Martins A.G."/>
            <person name="Teixeira M.M."/>
            <person name="Buck G.A."/>
        </authorList>
    </citation>
    <scope>NUCLEOTIDE SEQUENCE [LARGE SCALE GENOMIC DNA]</scope>
    <source>
        <strain evidence="17 18">AM80</strain>
    </source>
</reference>
<dbReference type="Proteomes" id="UP000283634">
    <property type="component" value="Unassembled WGS sequence"/>
</dbReference>
<evidence type="ECO:0000256" key="14">
    <source>
        <dbReference type="ARBA" id="ARBA00023180"/>
    </source>
</evidence>
<dbReference type="PRINTS" id="PR00782">
    <property type="entry name" value="LSHMANOLYSIN"/>
</dbReference>
<evidence type="ECO:0000313" key="17">
    <source>
        <dbReference type="EMBL" id="RNE95143.1"/>
    </source>
</evidence>
<sequence length="454" mass="49685">IRFKVFSEDMNNASRYCTAAGESRPNMEGGTRVCRRKDVLTAEKKSMILNQVLPRAIKLHMDRLHIQPFTGPVVLPNFSAGTLCGEFEIPSSHHTTGVSGADMVLYVAAAPTRYYTHAWAVACFALPDGRPVAGVINFGPHAVTDSEFSVRIAAHGIAHALGFEYFYFFLRNMTQTIPEVRGKKNVVVVSSPKTLEKTRAHFNCTSAPGMELEDEGQGTTASSHWKRRNAKDELMAGGAGAGYYTALTLAVFEDMGFYRAQWDMAEQMPWGSNSGCELLTEKCLTNGVTQYPEMFCHAASKVLLCTSDRFAVGDCDIVSHLKPLPVHFQYFADPRRGGFLDDKMDYCPLIGESQATGCIDGRADIMPGSRIGPSSRCLKGVGLRDSIGLTGDVCAEVSCDNDTVSVRYLGDETWHACPEGSTITPTGPVFVSGKIVCPRRIEVCLCPLETQCWR</sequence>
<evidence type="ECO:0000256" key="6">
    <source>
        <dbReference type="ARBA" id="ARBA00022729"/>
    </source>
</evidence>
<dbReference type="RefSeq" id="XP_029233145.1">
    <property type="nucleotide sequence ID" value="XM_029386998.1"/>
</dbReference>
<evidence type="ECO:0000256" key="4">
    <source>
        <dbReference type="ARBA" id="ARBA00022670"/>
    </source>
</evidence>
<keyword evidence="18" id="KW-1185">Reference proteome</keyword>
<dbReference type="InterPro" id="IPR001577">
    <property type="entry name" value="Peptidase_M8"/>
</dbReference>
<comment type="cofactor">
    <cofactor evidence="15 16">
        <name>Zn(2+)</name>
        <dbReference type="ChEBI" id="CHEBI:29105"/>
    </cofactor>
    <text evidence="15 16">Binds 1 zinc ion per subunit.</text>
</comment>
<keyword evidence="13" id="KW-1015">Disulfide bond</keyword>
<dbReference type="GO" id="GO:0016020">
    <property type="term" value="C:membrane"/>
    <property type="evidence" value="ECO:0007669"/>
    <property type="project" value="UniProtKB-SubCell"/>
</dbReference>
<comment type="similarity">
    <text evidence="3 16">Belongs to the peptidase M8 family.</text>
</comment>
<comment type="subcellular location">
    <subcellularLocation>
        <location evidence="2">Membrane</location>
    </subcellularLocation>
</comment>
<dbReference type="GO" id="GO:0007155">
    <property type="term" value="P:cell adhesion"/>
    <property type="evidence" value="ECO:0007669"/>
    <property type="project" value="UniProtKB-KW"/>
</dbReference>
<keyword evidence="8 15" id="KW-0862">Zinc</keyword>
<evidence type="ECO:0000256" key="2">
    <source>
        <dbReference type="ARBA" id="ARBA00004370"/>
    </source>
</evidence>
<dbReference type="GO" id="GO:0004222">
    <property type="term" value="F:metalloendopeptidase activity"/>
    <property type="evidence" value="ECO:0007669"/>
    <property type="project" value="UniProtKB-UniRule"/>
</dbReference>
<dbReference type="Pfam" id="PF01457">
    <property type="entry name" value="Peptidase_M8"/>
    <property type="match status" value="1"/>
</dbReference>